<evidence type="ECO:0000313" key="3">
    <source>
        <dbReference type="Proteomes" id="UP000464378"/>
    </source>
</evidence>
<feature type="transmembrane region" description="Helical" evidence="1">
    <location>
        <begin position="263"/>
        <end position="286"/>
    </location>
</feature>
<gene>
    <name evidence="2" type="ORF">GMBLW1_00960</name>
</gene>
<keyword evidence="1" id="KW-0472">Membrane</keyword>
<name>A0A6C2YR33_9BACT</name>
<dbReference type="InParanoid" id="A0A6C2YR33"/>
<keyword evidence="3" id="KW-1185">Reference proteome</keyword>
<sequence>MIARWFGSWSILAIVLLGWMLRGVLWLRDPAVWHDESALIMNVLNLSFSEMLGPLLYYEAAPPAFLAVERAVALAWNDGTHALRLIPLLASGLSLTLFAHLAATRLPLRAAFWMVLLFATSDRLLWHSVEAKPYAIDTLNGVIVTMLGLAAIERRFVPACLTLALLAPMMLWLSFPSCFLFGGVMVAMLPRIWRERSQPGGWGRIAAYGTLVATVGISFLALYFGPIRAQRCDAMDSCWTQMFPNWSKPATIPFWTLVSTFEVVRYVAMPTGQILTILVGIGAVQLWRRGEAATVVLLLGPMALVLVAAAIHSYPYGCARVIVFLAPALLLLMGAALLPTQEFLARRHAWLPHLLTLLLLVPIGQGVWRTIDLWPRADTASAVEYVLLHREPGERVAVNQWDYDYYFRNLPNVMISWKGEPIDGDASIWLIVSGQPRPDTQMIDRWAGDTWEVVDRQQFEFTEVRRLVRKRPPSTTGESLLP</sequence>
<dbReference type="EMBL" id="LR593887">
    <property type="protein sequence ID" value="VTS05095.1"/>
    <property type="molecule type" value="Genomic_DNA"/>
</dbReference>
<dbReference type="EMBL" id="LR586016">
    <property type="protein sequence ID" value="VIP03864.1"/>
    <property type="molecule type" value="Genomic_DNA"/>
</dbReference>
<dbReference type="AlphaFoldDB" id="A0A6C2YR33"/>
<feature type="transmembrane region" description="Helical" evidence="1">
    <location>
        <begin position="350"/>
        <end position="368"/>
    </location>
</feature>
<keyword evidence="1" id="KW-1133">Transmembrane helix</keyword>
<feature type="transmembrane region" description="Helical" evidence="1">
    <location>
        <begin position="292"/>
        <end position="311"/>
    </location>
</feature>
<dbReference type="Proteomes" id="UP000464378">
    <property type="component" value="Chromosome"/>
</dbReference>
<proteinExistence type="predicted"/>
<accession>A0A6C2YR33</accession>
<evidence type="ECO:0000256" key="1">
    <source>
        <dbReference type="SAM" id="Phobius"/>
    </source>
</evidence>
<feature type="transmembrane region" description="Helical" evidence="1">
    <location>
        <begin position="85"/>
        <end position="103"/>
    </location>
</feature>
<organism evidence="2">
    <name type="scientific">Tuwongella immobilis</name>
    <dbReference type="NCBI Taxonomy" id="692036"/>
    <lineage>
        <taxon>Bacteria</taxon>
        <taxon>Pseudomonadati</taxon>
        <taxon>Planctomycetota</taxon>
        <taxon>Planctomycetia</taxon>
        <taxon>Gemmatales</taxon>
        <taxon>Gemmataceae</taxon>
        <taxon>Tuwongella</taxon>
    </lineage>
</organism>
<feature type="transmembrane region" description="Helical" evidence="1">
    <location>
        <begin position="6"/>
        <end position="27"/>
    </location>
</feature>
<protein>
    <recommendedName>
        <fullName evidence="4">Glycosyltransferase RgtA/B/C/D-like domain-containing protein</fullName>
    </recommendedName>
</protein>
<feature type="transmembrane region" description="Helical" evidence="1">
    <location>
        <begin position="318"/>
        <end position="338"/>
    </location>
</feature>
<keyword evidence="1" id="KW-0812">Transmembrane</keyword>
<feature type="transmembrane region" description="Helical" evidence="1">
    <location>
        <begin position="164"/>
        <end position="193"/>
    </location>
</feature>
<dbReference type="RefSeq" id="WP_162659015.1">
    <property type="nucleotide sequence ID" value="NZ_LR593887.1"/>
</dbReference>
<evidence type="ECO:0008006" key="4">
    <source>
        <dbReference type="Google" id="ProtNLM"/>
    </source>
</evidence>
<reference evidence="2" key="1">
    <citation type="submission" date="2019-04" db="EMBL/GenBank/DDBJ databases">
        <authorList>
            <consortium name="Science for Life Laboratories"/>
        </authorList>
    </citation>
    <scope>NUCLEOTIDE SEQUENCE</scope>
    <source>
        <strain evidence="2">MBLW1</strain>
    </source>
</reference>
<dbReference type="KEGG" id="tim:GMBLW1_00960"/>
<feature type="transmembrane region" description="Helical" evidence="1">
    <location>
        <begin position="205"/>
        <end position="225"/>
    </location>
</feature>
<evidence type="ECO:0000313" key="2">
    <source>
        <dbReference type="EMBL" id="VIP03864.1"/>
    </source>
</evidence>